<dbReference type="AlphaFoldDB" id="A0A545UQR0"/>
<protein>
    <recommendedName>
        <fullName evidence="3">F-box domain-containing protein</fullName>
    </recommendedName>
</protein>
<reference evidence="1 2" key="1">
    <citation type="journal article" date="2019" name="Appl. Microbiol. Biotechnol.">
        <title>Genome sequence of Isaria javanica and comparative genome analysis insights into family S53 peptidase evolution in fungal entomopathogens.</title>
        <authorList>
            <person name="Lin R."/>
            <person name="Zhang X."/>
            <person name="Xin B."/>
            <person name="Zou M."/>
            <person name="Gao Y."/>
            <person name="Qin F."/>
            <person name="Hu Q."/>
            <person name="Xie B."/>
            <person name="Cheng X."/>
        </authorList>
    </citation>
    <scope>NUCLEOTIDE SEQUENCE [LARGE SCALE GENOMIC DNA]</scope>
    <source>
        <strain evidence="1 2">IJ1G</strain>
    </source>
</reference>
<evidence type="ECO:0000313" key="1">
    <source>
        <dbReference type="EMBL" id="TQV91788.1"/>
    </source>
</evidence>
<dbReference type="EMBL" id="SPUK01000017">
    <property type="protein sequence ID" value="TQV91788.1"/>
    <property type="molecule type" value="Genomic_DNA"/>
</dbReference>
<accession>A0A545UQR0</accession>
<dbReference type="Proteomes" id="UP000315783">
    <property type="component" value="Unassembled WGS sequence"/>
</dbReference>
<proteinExistence type="predicted"/>
<keyword evidence="2" id="KW-1185">Reference proteome</keyword>
<organism evidence="1 2">
    <name type="scientific">Cordyceps javanica</name>
    <dbReference type="NCBI Taxonomy" id="43265"/>
    <lineage>
        <taxon>Eukaryota</taxon>
        <taxon>Fungi</taxon>
        <taxon>Dikarya</taxon>
        <taxon>Ascomycota</taxon>
        <taxon>Pezizomycotina</taxon>
        <taxon>Sordariomycetes</taxon>
        <taxon>Hypocreomycetidae</taxon>
        <taxon>Hypocreales</taxon>
        <taxon>Cordycipitaceae</taxon>
        <taxon>Cordyceps</taxon>
    </lineage>
</organism>
<sequence length="344" mass="37968">MSLLQLPPETLGLIFKQIGSGFFQEDIKRLTICKRWYEFALAECLRRVILTVDSLKHVVRAGIFEPPSALIGSCQILGLHLGGNRSTSHNEDSRLIQAEASQEGGLVDRYALDHDLTQLATLTQRSRKLHTLHIQAWSFPLGPLGSQEDYLSLPTIRSLLAVDNLSVLVLDLLVGFWNPDGYRETGCQLCPNIGTLLGNLQELQLRTRTICPCALKPRSHSSGLRLHKCVVNLSLATNLPWKTSASHAQRCGSNGGGLLQLKADLQKQAESLVPRMATPKTLRILTHLLPTIEIRSLDVLTGKTMILDDNAAWDQDGRFPEEFSASESELSDDALAAFLDSDDD</sequence>
<dbReference type="STRING" id="43265.A0A545UQR0"/>
<evidence type="ECO:0000313" key="2">
    <source>
        <dbReference type="Proteomes" id="UP000315783"/>
    </source>
</evidence>
<comment type="caution">
    <text evidence="1">The sequence shown here is derived from an EMBL/GenBank/DDBJ whole genome shotgun (WGS) entry which is preliminary data.</text>
</comment>
<evidence type="ECO:0008006" key="3">
    <source>
        <dbReference type="Google" id="ProtNLM"/>
    </source>
</evidence>
<gene>
    <name evidence="1" type="ORF">IF1G_09373</name>
</gene>
<name>A0A545UQR0_9HYPO</name>